<evidence type="ECO:0000313" key="1">
    <source>
        <dbReference type="EMBL" id="TKZ35662.1"/>
    </source>
</evidence>
<dbReference type="InterPro" id="IPR021109">
    <property type="entry name" value="Peptidase_aspartic_dom_sf"/>
</dbReference>
<protein>
    <recommendedName>
        <fullName evidence="3">Peptidase A2 domain-containing protein</fullName>
    </recommendedName>
</protein>
<keyword evidence="2" id="KW-1185">Reference proteome</keyword>
<evidence type="ECO:0008006" key="3">
    <source>
        <dbReference type="Google" id="ProtNLM"/>
    </source>
</evidence>
<dbReference type="Gene3D" id="2.40.70.10">
    <property type="entry name" value="Acid Proteases"/>
    <property type="match status" value="1"/>
</dbReference>
<accession>A0ABY2TS17</accession>
<dbReference type="EMBL" id="SJDU01000069">
    <property type="protein sequence ID" value="TKZ35662.1"/>
    <property type="molecule type" value="Genomic_DNA"/>
</dbReference>
<proteinExistence type="predicted"/>
<evidence type="ECO:0000313" key="2">
    <source>
        <dbReference type="Proteomes" id="UP000310168"/>
    </source>
</evidence>
<name>A0ABY2TS17_9SPIR</name>
<dbReference type="Pfam" id="PF13975">
    <property type="entry name" value="gag-asp_proteas"/>
    <property type="match status" value="1"/>
</dbReference>
<dbReference type="RefSeq" id="WP_137997849.1">
    <property type="nucleotide sequence ID" value="NZ_SJDU01000069.1"/>
</dbReference>
<dbReference type="Proteomes" id="UP000310168">
    <property type="component" value="Unassembled WGS sequence"/>
</dbReference>
<sequence>MANKKIPHFAFSIQYKGIARELVSESEIVNPLNSQRKKYKAIWDTGATNTVITPKVLNELSLTIVDTTTIIGVNSKTEDIEVALFNLLLPNNVSIKEVRGSVCTIGGDSDILIGMDIIKFGDFAISNGGGQTLFSFAIPPFENKTDLLEKANKTNKNNKLTK</sequence>
<dbReference type="SUPFAM" id="SSF50630">
    <property type="entry name" value="Acid proteases"/>
    <property type="match status" value="1"/>
</dbReference>
<reference evidence="1 2" key="1">
    <citation type="journal article" date="2019" name="Anaerobe">
        <title>Brachyspira catarrhinii sp. nov., an anaerobic intestinal spirochaete isolated from vervet monkeys may have been misidentified as Brachyspira aalborgi in previous studies.</title>
        <authorList>
            <person name="Phillips N.D."/>
            <person name="La T."/>
            <person name="Hampson D.J."/>
        </authorList>
    </citation>
    <scope>NUCLEOTIDE SEQUENCE [LARGE SCALE GENOMIC DNA]</scope>
    <source>
        <strain evidence="1 2">Z12</strain>
    </source>
</reference>
<comment type="caution">
    <text evidence="1">The sequence shown here is derived from an EMBL/GenBank/DDBJ whole genome shotgun (WGS) entry which is preliminary data.</text>
</comment>
<gene>
    <name evidence="1" type="ORF">EZH24_04055</name>
</gene>
<organism evidence="1 2">
    <name type="scientific">Brachyspira catarrhinii</name>
    <dbReference type="NCBI Taxonomy" id="2528966"/>
    <lineage>
        <taxon>Bacteria</taxon>
        <taxon>Pseudomonadati</taxon>
        <taxon>Spirochaetota</taxon>
        <taxon>Spirochaetia</taxon>
        <taxon>Brachyspirales</taxon>
        <taxon>Brachyspiraceae</taxon>
        <taxon>Brachyspira</taxon>
    </lineage>
</organism>